<dbReference type="GO" id="GO:0005737">
    <property type="term" value="C:cytoplasm"/>
    <property type="evidence" value="ECO:0007669"/>
    <property type="project" value="TreeGrafter"/>
</dbReference>
<dbReference type="OrthoDB" id="6056101at2759"/>
<dbReference type="InterPro" id="IPR050784">
    <property type="entry name" value="IAP"/>
</dbReference>
<dbReference type="SUPFAM" id="SSF57924">
    <property type="entry name" value="Inhibitor of apoptosis (IAP) repeat"/>
    <property type="match status" value="1"/>
</dbReference>
<dbReference type="Proteomes" id="UP000694844">
    <property type="component" value="Chromosome 3"/>
</dbReference>
<evidence type="ECO:0000313" key="2">
    <source>
        <dbReference type="Proteomes" id="UP000694844"/>
    </source>
</evidence>
<reference evidence="3" key="1">
    <citation type="submission" date="2025-08" db="UniProtKB">
        <authorList>
            <consortium name="RefSeq"/>
        </authorList>
    </citation>
    <scope>IDENTIFICATION</scope>
    <source>
        <tissue evidence="3">Whole sample</tissue>
    </source>
</reference>
<dbReference type="Pfam" id="PF00653">
    <property type="entry name" value="BIR"/>
    <property type="match status" value="1"/>
</dbReference>
<organism evidence="2 3">
    <name type="scientific">Crassostrea virginica</name>
    <name type="common">Eastern oyster</name>
    <dbReference type="NCBI Taxonomy" id="6565"/>
    <lineage>
        <taxon>Eukaryota</taxon>
        <taxon>Metazoa</taxon>
        <taxon>Spiralia</taxon>
        <taxon>Lophotrochozoa</taxon>
        <taxon>Mollusca</taxon>
        <taxon>Bivalvia</taxon>
        <taxon>Autobranchia</taxon>
        <taxon>Pteriomorphia</taxon>
        <taxon>Ostreida</taxon>
        <taxon>Ostreoidea</taxon>
        <taxon>Ostreidae</taxon>
        <taxon>Crassostrea</taxon>
    </lineage>
</organism>
<dbReference type="AlphaFoldDB" id="A0A8B8CWZ0"/>
<proteinExistence type="predicted"/>
<dbReference type="GO" id="GO:0043027">
    <property type="term" value="F:cysteine-type endopeptidase inhibitor activity involved in apoptotic process"/>
    <property type="evidence" value="ECO:0007669"/>
    <property type="project" value="TreeGrafter"/>
</dbReference>
<dbReference type="GO" id="GO:0051726">
    <property type="term" value="P:regulation of cell cycle"/>
    <property type="evidence" value="ECO:0007669"/>
    <property type="project" value="TreeGrafter"/>
</dbReference>
<accession>A0A8B8CWZ0</accession>
<feature type="compositionally biased region" description="Acidic residues" evidence="1">
    <location>
        <begin position="365"/>
        <end position="400"/>
    </location>
</feature>
<dbReference type="PANTHER" id="PTHR10044">
    <property type="entry name" value="INHIBITOR OF APOPTOSIS"/>
    <property type="match status" value="1"/>
</dbReference>
<dbReference type="SMART" id="SM00238">
    <property type="entry name" value="BIR"/>
    <property type="match status" value="1"/>
</dbReference>
<dbReference type="PROSITE" id="PS50143">
    <property type="entry name" value="BIR_REPEAT_2"/>
    <property type="match status" value="1"/>
</dbReference>
<dbReference type="GO" id="GO:0043066">
    <property type="term" value="P:negative regulation of apoptotic process"/>
    <property type="evidence" value="ECO:0007669"/>
    <property type="project" value="TreeGrafter"/>
</dbReference>
<dbReference type="Gene3D" id="1.10.1170.10">
    <property type="entry name" value="Inhibitor Of Apoptosis Protein (2mihbC-IAP-1), Chain A"/>
    <property type="match status" value="1"/>
</dbReference>
<feature type="region of interest" description="Disordered" evidence="1">
    <location>
        <begin position="360"/>
        <end position="400"/>
    </location>
</feature>
<dbReference type="GO" id="GO:0005634">
    <property type="term" value="C:nucleus"/>
    <property type="evidence" value="ECO:0007669"/>
    <property type="project" value="TreeGrafter"/>
</dbReference>
<dbReference type="InterPro" id="IPR001370">
    <property type="entry name" value="BIR_rpt"/>
</dbReference>
<dbReference type="GeneID" id="111122723"/>
<evidence type="ECO:0000313" key="3">
    <source>
        <dbReference type="RefSeq" id="XP_022320313.1"/>
    </source>
</evidence>
<dbReference type="PANTHER" id="PTHR10044:SF139">
    <property type="entry name" value="DEATH-ASSOCIATED INHIBITOR OF APOPTOSIS 2"/>
    <property type="match status" value="1"/>
</dbReference>
<sequence>MSRCSGMWTIFTDINNRFKSWKDRDKEQISHEGVGVNGRRGWHTKNASTLQQNNISKNRKLLPVGNNGSWIFIQSFQWAKQNESRRSLERHSFFICVYSRDRLSFFIAELGALHFFSIYQALCGVSFENNAVILSWNVFSPYLCDTYHHADVLRCKSMTGEKIDVVKVVVIAEENAVGHEFETREGKIRLQAFSSLVRKLVPKPVHGEQLMCYVKGDVYLTGILKYFFIRQVFNDRGVRLGNSEYKDMLRRLSSCKRLQEGFDVSIDDFSLRLAEAGYYLTNDNRLAQCFKCGGVLQLKKFDFDPWEDHAYWHPKCPFLVETRGQEYVDKVRKRLKQQCDFNSECVFTFRLRNLAPVAPTIYNDSSDDDTDDDTDDEDDDDDYFGTESPESDYFSDDEFY</sequence>
<protein>
    <submittedName>
        <fullName evidence="3">Uncharacterized protein LOC111122723</fullName>
    </submittedName>
</protein>
<keyword evidence="2" id="KW-1185">Reference proteome</keyword>
<dbReference type="KEGG" id="cvn:111122723"/>
<dbReference type="RefSeq" id="XP_022320313.1">
    <property type="nucleotide sequence ID" value="XM_022464605.1"/>
</dbReference>
<gene>
    <name evidence="3" type="primary">LOC111122723</name>
</gene>
<evidence type="ECO:0000256" key="1">
    <source>
        <dbReference type="SAM" id="MobiDB-lite"/>
    </source>
</evidence>
<name>A0A8B8CWZ0_CRAVI</name>